<evidence type="ECO:0000313" key="4">
    <source>
        <dbReference type="Proteomes" id="UP000635606"/>
    </source>
</evidence>
<dbReference type="RefSeq" id="WP_239160327.1">
    <property type="nucleotide sequence ID" value="NZ_BOPH01000053.1"/>
</dbReference>
<dbReference type="InterPro" id="IPR027417">
    <property type="entry name" value="P-loop_NTPase"/>
</dbReference>
<gene>
    <name evidence="3" type="ORF">Voc01_039350</name>
</gene>
<dbReference type="InterPro" id="IPR006935">
    <property type="entry name" value="Helicase/UvrB_N"/>
</dbReference>
<dbReference type="Gene3D" id="3.40.50.300">
    <property type="entry name" value="P-loop containing nucleotide triphosphate hydrolases"/>
    <property type="match status" value="2"/>
</dbReference>
<feature type="region of interest" description="Disordered" evidence="1">
    <location>
        <begin position="485"/>
        <end position="507"/>
    </location>
</feature>
<comment type="caution">
    <text evidence="3">The sequence shown here is derived from an EMBL/GenBank/DDBJ whole genome shotgun (WGS) entry which is preliminary data.</text>
</comment>
<reference evidence="3" key="1">
    <citation type="submission" date="2021-01" db="EMBL/GenBank/DDBJ databases">
        <title>Whole genome shotgun sequence of Virgisporangium ochraceum NBRC 16418.</title>
        <authorList>
            <person name="Komaki H."/>
            <person name="Tamura T."/>
        </authorList>
    </citation>
    <scope>NUCLEOTIDE SEQUENCE</scope>
    <source>
        <strain evidence="3">NBRC 16418</strain>
    </source>
</reference>
<keyword evidence="4" id="KW-1185">Reference proteome</keyword>
<dbReference type="Pfam" id="PF04851">
    <property type="entry name" value="ResIII"/>
    <property type="match status" value="1"/>
</dbReference>
<dbReference type="GO" id="GO:0005524">
    <property type="term" value="F:ATP binding"/>
    <property type="evidence" value="ECO:0007669"/>
    <property type="project" value="InterPro"/>
</dbReference>
<feature type="domain" description="Helicase/UvrB N-terminal" evidence="2">
    <location>
        <begin position="6"/>
        <end position="231"/>
    </location>
</feature>
<accession>A0A8J3ZTX6</accession>
<dbReference type="GO" id="GO:0003677">
    <property type="term" value="F:DNA binding"/>
    <property type="evidence" value="ECO:0007669"/>
    <property type="project" value="InterPro"/>
</dbReference>
<dbReference type="GO" id="GO:0016787">
    <property type="term" value="F:hydrolase activity"/>
    <property type="evidence" value="ECO:0007669"/>
    <property type="project" value="InterPro"/>
</dbReference>
<dbReference type="AlphaFoldDB" id="A0A8J3ZTX6"/>
<evidence type="ECO:0000313" key="3">
    <source>
        <dbReference type="EMBL" id="GIJ69018.1"/>
    </source>
</evidence>
<sequence length="650" mass="71867">MRFRFTVQPYQTAAVEAVADCFAGQPHGHDATANAPLRLSDVDLLANVHRVQEARGLLRSDRLVPSAAGPLNLDVEMETGTGKTYVFIKTVFELHRRYGWGKFIVVVPGVAIREGVLKSLELTADHFAEAYGRRARFFAYRSRELHRLETFSADPGINVMVINAQAFNATGADSRRIHEELDDFQSRRPIDVLAACRPLLVLDEPQRLEGRRTGLALAAFRPLAVLRYSATHRTEHNLVHRLDALEAYRQGLVKRISVRGVTTDGETGPALRRLQIRETVRAHLERERELAGRGIKTLSLFFIDEVRHYRDYGREDRRGLYLRMFEEEYRAAVGDPAVDVASVHSGYFSVDRRTGRLVDPVVRRSTGTTDDLDAYHLILRDRERLLSPEEPVRFVFSHSALREGWDNPNVFVLCVLKRSDSTVSRRQEVGRGLRLAVDSRGERVRDPDVNQLTVVAGESYADFVGALQREASRLPGPGNARPLPPIVDGHRAARPAPTATDAADRPTERVEVDTDVLVARCVAALDAALADRARLRYTVRTGTQRDGAFAVVGAAAGTWTAPVAPDARYDLLGVLARATALTRRTIAAILCGIRPSVFALFARDPDRFLAEAAALISVECGRVALGEAGLELLDRRGEAGVVAPDPGRPG</sequence>
<evidence type="ECO:0000259" key="2">
    <source>
        <dbReference type="Pfam" id="PF04851"/>
    </source>
</evidence>
<proteinExistence type="predicted"/>
<dbReference type="SUPFAM" id="SSF52540">
    <property type="entry name" value="P-loop containing nucleoside triphosphate hydrolases"/>
    <property type="match status" value="2"/>
</dbReference>
<dbReference type="Proteomes" id="UP000635606">
    <property type="component" value="Unassembled WGS sequence"/>
</dbReference>
<organism evidence="3 4">
    <name type="scientific">Virgisporangium ochraceum</name>
    <dbReference type="NCBI Taxonomy" id="65505"/>
    <lineage>
        <taxon>Bacteria</taxon>
        <taxon>Bacillati</taxon>
        <taxon>Actinomycetota</taxon>
        <taxon>Actinomycetes</taxon>
        <taxon>Micromonosporales</taxon>
        <taxon>Micromonosporaceae</taxon>
        <taxon>Virgisporangium</taxon>
    </lineage>
</organism>
<dbReference type="EMBL" id="BOPH01000053">
    <property type="protein sequence ID" value="GIJ69018.1"/>
    <property type="molecule type" value="Genomic_DNA"/>
</dbReference>
<protein>
    <recommendedName>
        <fullName evidence="2">Helicase/UvrB N-terminal domain-containing protein</fullName>
    </recommendedName>
</protein>
<evidence type="ECO:0000256" key="1">
    <source>
        <dbReference type="SAM" id="MobiDB-lite"/>
    </source>
</evidence>
<name>A0A8J3ZTX6_9ACTN</name>